<dbReference type="InterPro" id="IPR050811">
    <property type="entry name" value="Phosphate_ABC_transporter"/>
</dbReference>
<sequence precursor="true">MKDSHRKSGLVLVALAIVVFSAIFVCGCTGNSGVDNPSSTTEATKATVQTLTVTGSTTVLPIAQAAAEAYMETNKYADIQVSGGGSGVGVQAVGTGTADIGMASRDLKASESEEYPNLVQHVIAGDGIALVVYKDNPVDSLTLAQIKSIYKGEITNWNQVGGNDMEIVVVGRDSSSGTREFFYESVMDEEDFVSTQLEKNSNGAVAQTVSQTPGAIGYLSMGYLDDSLKALDINVDGTLIEATVDNVLSGKYPVARNLNMFTNGEASGLAADFLAYILGSDGQAIVVEEGYVPVA</sequence>
<dbReference type="HOGENOM" id="CLU_026228_5_1_2"/>
<evidence type="ECO:0000313" key="5">
    <source>
        <dbReference type="Proteomes" id="UP000006565"/>
    </source>
</evidence>
<keyword evidence="1" id="KW-0813">Transport</keyword>
<gene>
    <name evidence="4" type="ordered locus">Mpet_1484</name>
</gene>
<accession>E1RG07</accession>
<evidence type="ECO:0000256" key="1">
    <source>
        <dbReference type="ARBA" id="ARBA00022448"/>
    </source>
</evidence>
<keyword evidence="2" id="KW-0732">Signal</keyword>
<dbReference type="Proteomes" id="UP000006565">
    <property type="component" value="Chromosome"/>
</dbReference>
<protein>
    <submittedName>
        <fullName evidence="4">Phosphate binding protein</fullName>
    </submittedName>
</protein>
<reference evidence="4 5" key="1">
    <citation type="journal article" date="2010" name="Stand. Genomic Sci.">
        <title>Complete genome sequence of Methanoplanus petrolearius type strain (SEBR 4847).</title>
        <authorList>
            <person name="Brambilla E."/>
            <person name="Djao O.D."/>
            <person name="Daligault H."/>
            <person name="Lapidus A."/>
            <person name="Lucas S."/>
            <person name="Hammon N."/>
            <person name="Nolan M."/>
            <person name="Tice H."/>
            <person name="Cheng J.F."/>
            <person name="Han C."/>
            <person name="Tapia R."/>
            <person name="Goodwin L."/>
            <person name="Pitluck S."/>
            <person name="Liolios K."/>
            <person name="Ivanova N."/>
            <person name="Mavromatis K."/>
            <person name="Mikhailova N."/>
            <person name="Pati A."/>
            <person name="Chen A."/>
            <person name="Palaniappan K."/>
            <person name="Land M."/>
            <person name="Hauser L."/>
            <person name="Chang Y.J."/>
            <person name="Jeffries C.D."/>
            <person name="Rohde M."/>
            <person name="Spring S."/>
            <person name="Sikorski J."/>
            <person name="Goker M."/>
            <person name="Woyke T."/>
            <person name="Bristow J."/>
            <person name="Eisen J.A."/>
            <person name="Markowitz V."/>
            <person name="Hugenholtz P."/>
            <person name="Kyrpides N.C."/>
            <person name="Klenk H.P."/>
        </authorList>
    </citation>
    <scope>NUCLEOTIDE SEQUENCE [LARGE SCALE GENOMIC DNA]</scope>
    <source>
        <strain evidence="5">DSM 11571 / OCM 486 / SEBR 4847</strain>
    </source>
</reference>
<dbReference type="Pfam" id="PF12849">
    <property type="entry name" value="PBP_like_2"/>
    <property type="match status" value="1"/>
</dbReference>
<dbReference type="NCBIfam" id="TIGR02136">
    <property type="entry name" value="ptsS_2"/>
    <property type="match status" value="1"/>
</dbReference>
<dbReference type="STRING" id="679926.Mpet_1484"/>
<dbReference type="PANTHER" id="PTHR30570:SF1">
    <property type="entry name" value="PHOSPHATE-BINDING PROTEIN PSTS"/>
    <property type="match status" value="1"/>
</dbReference>
<feature type="domain" description="PBP" evidence="3">
    <location>
        <begin position="41"/>
        <end position="279"/>
    </location>
</feature>
<dbReference type="InterPro" id="IPR024370">
    <property type="entry name" value="PBP_domain"/>
</dbReference>
<evidence type="ECO:0000259" key="3">
    <source>
        <dbReference type="Pfam" id="PF12849"/>
    </source>
</evidence>
<evidence type="ECO:0000256" key="2">
    <source>
        <dbReference type="ARBA" id="ARBA00022729"/>
    </source>
</evidence>
<dbReference type="KEGG" id="mpi:Mpet_1484"/>
<dbReference type="EMBL" id="CP002117">
    <property type="protein sequence ID" value="ADN36242.1"/>
    <property type="molecule type" value="Genomic_DNA"/>
</dbReference>
<dbReference type="GeneID" id="9743954"/>
<organism evidence="4 5">
    <name type="scientific">Methanolacinia petrolearia (strain DSM 11571 / OCM 486 / SEBR 4847)</name>
    <name type="common">Methanoplanus petrolearius</name>
    <dbReference type="NCBI Taxonomy" id="679926"/>
    <lineage>
        <taxon>Archaea</taxon>
        <taxon>Methanobacteriati</taxon>
        <taxon>Methanobacteriota</taxon>
        <taxon>Stenosarchaea group</taxon>
        <taxon>Methanomicrobia</taxon>
        <taxon>Methanomicrobiales</taxon>
        <taxon>Methanomicrobiaceae</taxon>
        <taxon>Methanolacinia</taxon>
    </lineage>
</organism>
<name>E1RG07_METP4</name>
<dbReference type="Gene3D" id="3.40.190.10">
    <property type="entry name" value="Periplasmic binding protein-like II"/>
    <property type="match status" value="2"/>
</dbReference>
<dbReference type="AlphaFoldDB" id="E1RG07"/>
<dbReference type="PROSITE" id="PS51257">
    <property type="entry name" value="PROKAR_LIPOPROTEIN"/>
    <property type="match status" value="1"/>
</dbReference>
<dbReference type="PANTHER" id="PTHR30570">
    <property type="entry name" value="PERIPLASMIC PHOSPHATE BINDING COMPONENT OF PHOSPHATE ABC TRANSPORTER"/>
    <property type="match status" value="1"/>
</dbReference>
<keyword evidence="5" id="KW-1185">Reference proteome</keyword>
<evidence type="ECO:0000313" key="4">
    <source>
        <dbReference type="EMBL" id="ADN36242.1"/>
    </source>
</evidence>
<dbReference type="RefSeq" id="WP_013329419.1">
    <property type="nucleotide sequence ID" value="NC_014507.1"/>
</dbReference>
<dbReference type="eggNOG" id="arCOG00213">
    <property type="taxonomic scope" value="Archaea"/>
</dbReference>
<dbReference type="SUPFAM" id="SSF53850">
    <property type="entry name" value="Periplasmic binding protein-like II"/>
    <property type="match status" value="1"/>
</dbReference>
<dbReference type="GO" id="GO:0042301">
    <property type="term" value="F:phosphate ion binding"/>
    <property type="evidence" value="ECO:0007669"/>
    <property type="project" value="InterPro"/>
</dbReference>
<dbReference type="OrthoDB" id="53390at2157"/>
<proteinExistence type="predicted"/>
<dbReference type="CDD" id="cd13653">
    <property type="entry name" value="PBP2_phosphate_like_1"/>
    <property type="match status" value="1"/>
</dbReference>
<dbReference type="InterPro" id="IPR011862">
    <property type="entry name" value="Phos-bd"/>
</dbReference>